<reference evidence="2 3" key="1">
    <citation type="submission" date="2016-11" db="EMBL/GenBank/DDBJ databases">
        <authorList>
            <person name="Jaros S."/>
            <person name="Januszkiewicz K."/>
            <person name="Wedrychowicz H."/>
        </authorList>
    </citation>
    <scope>NUCLEOTIDE SEQUENCE [LARGE SCALE GENOMIC DNA]</scope>
    <source>
        <strain evidence="2 3">DSM 10068</strain>
    </source>
</reference>
<organism evidence="2 3">
    <name type="scientific">Sporobacter termitidis DSM 10068</name>
    <dbReference type="NCBI Taxonomy" id="1123282"/>
    <lineage>
        <taxon>Bacteria</taxon>
        <taxon>Bacillati</taxon>
        <taxon>Bacillota</taxon>
        <taxon>Clostridia</taxon>
        <taxon>Eubacteriales</taxon>
        <taxon>Oscillospiraceae</taxon>
        <taxon>Sporobacter</taxon>
    </lineage>
</organism>
<feature type="transmembrane region" description="Helical" evidence="1">
    <location>
        <begin position="39"/>
        <end position="59"/>
    </location>
</feature>
<keyword evidence="1" id="KW-0812">Transmembrane</keyword>
<dbReference type="RefSeq" id="WP_073077265.1">
    <property type="nucleotide sequence ID" value="NZ_FQXV01000004.1"/>
</dbReference>
<dbReference type="Proteomes" id="UP000183995">
    <property type="component" value="Unassembled WGS sequence"/>
</dbReference>
<evidence type="ECO:0000256" key="1">
    <source>
        <dbReference type="SAM" id="Phobius"/>
    </source>
</evidence>
<dbReference type="OrthoDB" id="1684255at2"/>
<evidence type="ECO:0000313" key="2">
    <source>
        <dbReference type="EMBL" id="SHH92702.1"/>
    </source>
</evidence>
<keyword evidence="1" id="KW-1133">Transmembrane helix</keyword>
<proteinExistence type="predicted"/>
<dbReference type="Pfam" id="PF11391">
    <property type="entry name" value="DUF2798"/>
    <property type="match status" value="1"/>
</dbReference>
<evidence type="ECO:0008006" key="4">
    <source>
        <dbReference type="Google" id="ProtNLM"/>
    </source>
</evidence>
<evidence type="ECO:0000313" key="3">
    <source>
        <dbReference type="Proteomes" id="UP000183995"/>
    </source>
</evidence>
<name>A0A1M5WZC9_9FIRM</name>
<accession>A0A1M5WZC9</accession>
<protein>
    <recommendedName>
        <fullName evidence="4">DUF2798 domain-containing protein</fullName>
    </recommendedName>
</protein>
<gene>
    <name evidence="2" type="ORF">SAMN02745823_01473</name>
</gene>
<keyword evidence="1" id="KW-0472">Membrane</keyword>
<dbReference type="AlphaFoldDB" id="A0A1M5WZC9"/>
<dbReference type="STRING" id="1123282.SAMN02745823_01473"/>
<sequence>MSIRQTIFFNVTLSLVFSVTMSFAMTAMNVGFVPEFLTLWLSSAKIGFGVSIPIAFVFVPPIHKLTMRWIRD</sequence>
<feature type="transmembrane region" description="Helical" evidence="1">
    <location>
        <begin position="7"/>
        <end position="27"/>
    </location>
</feature>
<keyword evidence="3" id="KW-1185">Reference proteome</keyword>
<dbReference type="InterPro" id="IPR021529">
    <property type="entry name" value="DUF2798"/>
</dbReference>
<dbReference type="EMBL" id="FQXV01000004">
    <property type="protein sequence ID" value="SHH92702.1"/>
    <property type="molecule type" value="Genomic_DNA"/>
</dbReference>